<dbReference type="InterPro" id="IPR035920">
    <property type="entry name" value="YhbY-like_sf"/>
</dbReference>
<dbReference type="Pfam" id="PF01985">
    <property type="entry name" value="CRS1_YhbY"/>
    <property type="match status" value="1"/>
</dbReference>
<dbReference type="Proteomes" id="UP000192343">
    <property type="component" value="Unassembled WGS sequence"/>
</dbReference>
<gene>
    <name evidence="4" type="ORF">B4O97_10010</name>
</gene>
<dbReference type="EMBL" id="MWQY01000010">
    <property type="protein sequence ID" value="ORC35062.1"/>
    <property type="molecule type" value="Genomic_DNA"/>
</dbReference>
<dbReference type="PROSITE" id="PS51295">
    <property type="entry name" value="CRM"/>
    <property type="match status" value="1"/>
</dbReference>
<sequence length="105" mass="11905">MNNTMAEELNSGARKFLSAKASLIKPVVMLGKEGATPQLIKALEEALRAHELVKLRFVDYKEDRKTIAAELARGVDARLVRIIGNVAVYYRPHEEPEKRRYTLPE</sequence>
<keyword evidence="5" id="KW-1185">Reference proteome</keyword>
<proteinExistence type="predicted"/>
<dbReference type="SMART" id="SM01103">
    <property type="entry name" value="CRS1_YhbY"/>
    <property type="match status" value="1"/>
</dbReference>
<accession>A0A1Y1RXF2</accession>
<dbReference type="InterPro" id="IPR001890">
    <property type="entry name" value="RNA-binding_CRM"/>
</dbReference>
<keyword evidence="1 2" id="KW-0694">RNA-binding</keyword>
<dbReference type="InterPro" id="IPR051925">
    <property type="entry name" value="RNA-binding_domain"/>
</dbReference>
<comment type="caution">
    <text evidence="4">The sequence shown here is derived from an EMBL/GenBank/DDBJ whole genome shotgun (WGS) entry which is preliminary data.</text>
</comment>
<dbReference type="Gene3D" id="3.30.110.60">
    <property type="entry name" value="YhbY-like"/>
    <property type="match status" value="1"/>
</dbReference>
<protein>
    <recommendedName>
        <fullName evidence="3">CRM domain-containing protein</fullName>
    </recommendedName>
</protein>
<organism evidence="4 5">
    <name type="scientific">Marispirochaeta aestuarii</name>
    <dbReference type="NCBI Taxonomy" id="1963862"/>
    <lineage>
        <taxon>Bacteria</taxon>
        <taxon>Pseudomonadati</taxon>
        <taxon>Spirochaetota</taxon>
        <taxon>Spirochaetia</taxon>
        <taxon>Spirochaetales</taxon>
        <taxon>Spirochaetaceae</taxon>
        <taxon>Marispirochaeta</taxon>
    </lineage>
</organism>
<evidence type="ECO:0000313" key="4">
    <source>
        <dbReference type="EMBL" id="ORC35062.1"/>
    </source>
</evidence>
<dbReference type="AlphaFoldDB" id="A0A1Y1RXF2"/>
<reference evidence="4 5" key="1">
    <citation type="submission" date="2017-03" db="EMBL/GenBank/DDBJ databases">
        <title>Draft Genome sequence of Marispirochaeta sp. strain JC444.</title>
        <authorList>
            <person name="Shivani Y."/>
            <person name="Subhash Y."/>
            <person name="Sasikala C."/>
            <person name="Ramana C."/>
        </authorList>
    </citation>
    <scope>NUCLEOTIDE SEQUENCE [LARGE SCALE GENOMIC DNA]</scope>
    <source>
        <strain evidence="4 5">JC444</strain>
    </source>
</reference>
<evidence type="ECO:0000256" key="1">
    <source>
        <dbReference type="ARBA" id="ARBA00022884"/>
    </source>
</evidence>
<dbReference type="SUPFAM" id="SSF75471">
    <property type="entry name" value="YhbY-like"/>
    <property type="match status" value="1"/>
</dbReference>
<evidence type="ECO:0000259" key="3">
    <source>
        <dbReference type="PROSITE" id="PS51295"/>
    </source>
</evidence>
<dbReference type="PANTHER" id="PTHR40065:SF3">
    <property type="entry name" value="RNA-BINDING PROTEIN YHBY"/>
    <property type="match status" value="1"/>
</dbReference>
<evidence type="ECO:0000256" key="2">
    <source>
        <dbReference type="PROSITE-ProRule" id="PRU00626"/>
    </source>
</evidence>
<dbReference type="STRING" id="1963862.B4O97_10010"/>
<dbReference type="PANTHER" id="PTHR40065">
    <property type="entry name" value="RNA-BINDING PROTEIN YHBY"/>
    <property type="match status" value="1"/>
</dbReference>
<evidence type="ECO:0000313" key="5">
    <source>
        <dbReference type="Proteomes" id="UP000192343"/>
    </source>
</evidence>
<name>A0A1Y1RXF2_9SPIO</name>
<dbReference type="GO" id="GO:0003723">
    <property type="term" value="F:RNA binding"/>
    <property type="evidence" value="ECO:0007669"/>
    <property type="project" value="UniProtKB-UniRule"/>
</dbReference>
<feature type="domain" description="CRM" evidence="3">
    <location>
        <begin position="7"/>
        <end position="102"/>
    </location>
</feature>